<feature type="domain" description="VanZ-like" evidence="2">
    <location>
        <begin position="22"/>
        <end position="144"/>
    </location>
</feature>
<dbReference type="PANTHER" id="PTHR36834:SF1">
    <property type="entry name" value="INTEGRAL MEMBRANE PROTEIN"/>
    <property type="match status" value="1"/>
</dbReference>
<evidence type="ECO:0000259" key="2">
    <source>
        <dbReference type="Pfam" id="PF04892"/>
    </source>
</evidence>
<dbReference type="Proteomes" id="UP001157091">
    <property type="component" value="Unassembled WGS sequence"/>
</dbReference>
<name>A0ABQ6I4P0_9MICO</name>
<protein>
    <recommendedName>
        <fullName evidence="2">VanZ-like domain-containing protein</fullName>
    </recommendedName>
</protein>
<keyword evidence="1" id="KW-0812">Transmembrane</keyword>
<proteinExistence type="predicted"/>
<feature type="transmembrane region" description="Helical" evidence="1">
    <location>
        <begin position="96"/>
        <end position="115"/>
    </location>
</feature>
<keyword evidence="1" id="KW-0472">Membrane</keyword>
<gene>
    <name evidence="3" type="ORF">GCM10025864_35080</name>
</gene>
<feature type="transmembrane region" description="Helical" evidence="1">
    <location>
        <begin position="17"/>
        <end position="35"/>
    </location>
</feature>
<feature type="transmembrane region" description="Helical" evidence="1">
    <location>
        <begin position="127"/>
        <end position="144"/>
    </location>
</feature>
<evidence type="ECO:0000313" key="4">
    <source>
        <dbReference type="Proteomes" id="UP001157091"/>
    </source>
</evidence>
<accession>A0ABQ6I4P0</accession>
<dbReference type="EMBL" id="BSUK01000001">
    <property type="protein sequence ID" value="GMA25749.1"/>
    <property type="molecule type" value="Genomic_DNA"/>
</dbReference>
<keyword evidence="4" id="KW-1185">Reference proteome</keyword>
<feature type="transmembrane region" description="Helical" evidence="1">
    <location>
        <begin position="69"/>
        <end position="87"/>
    </location>
</feature>
<evidence type="ECO:0000256" key="1">
    <source>
        <dbReference type="SAM" id="Phobius"/>
    </source>
</evidence>
<keyword evidence="1" id="KW-1133">Transmembrane helix</keyword>
<dbReference type="InterPro" id="IPR053150">
    <property type="entry name" value="Teicoplanin_resist-assoc"/>
</dbReference>
<feature type="transmembrane region" description="Helical" evidence="1">
    <location>
        <begin position="156"/>
        <end position="177"/>
    </location>
</feature>
<comment type="caution">
    <text evidence="3">The sequence shown here is derived from an EMBL/GenBank/DDBJ whole genome shotgun (WGS) entry which is preliminary data.</text>
</comment>
<organism evidence="3 4">
    <name type="scientific">Luteimicrobium album</name>
    <dbReference type="NCBI Taxonomy" id="1054550"/>
    <lineage>
        <taxon>Bacteria</taxon>
        <taxon>Bacillati</taxon>
        <taxon>Actinomycetota</taxon>
        <taxon>Actinomycetes</taxon>
        <taxon>Micrococcales</taxon>
        <taxon>Luteimicrobium</taxon>
    </lineage>
</organism>
<dbReference type="InterPro" id="IPR006976">
    <property type="entry name" value="VanZ-like"/>
</dbReference>
<evidence type="ECO:0000313" key="3">
    <source>
        <dbReference type="EMBL" id="GMA25749.1"/>
    </source>
</evidence>
<sequence>MTAVAVAGPTRTRARSWLVALFAVYLALLVWLVLWKLHVPWVGSGARRTVKLVPFVATDANGPSQPSEVLGNVLAFVPFGVYLGLIAPHLPWWRRWAWVVGVVALTSAGLEAAQYVLAVGSSDVSDVIANTAGGLVGLVVAMLARRALPRQGAQVLAALCGVVTVLGLLAGAVGVVAPLRYGGPPPDDVHVQLRIDRQPRLDAPG</sequence>
<dbReference type="RefSeq" id="WP_284294253.1">
    <property type="nucleotide sequence ID" value="NZ_BSUK01000001.1"/>
</dbReference>
<reference evidence="4" key="1">
    <citation type="journal article" date="2019" name="Int. J. Syst. Evol. Microbiol.">
        <title>The Global Catalogue of Microorganisms (GCM) 10K type strain sequencing project: providing services to taxonomists for standard genome sequencing and annotation.</title>
        <authorList>
            <consortium name="The Broad Institute Genomics Platform"/>
            <consortium name="The Broad Institute Genome Sequencing Center for Infectious Disease"/>
            <person name="Wu L."/>
            <person name="Ma J."/>
        </authorList>
    </citation>
    <scope>NUCLEOTIDE SEQUENCE [LARGE SCALE GENOMIC DNA]</scope>
    <source>
        <strain evidence="4">NBRC 106348</strain>
    </source>
</reference>
<dbReference type="PANTHER" id="PTHR36834">
    <property type="entry name" value="MEMBRANE PROTEIN-RELATED"/>
    <property type="match status" value="1"/>
</dbReference>
<dbReference type="Pfam" id="PF04892">
    <property type="entry name" value="VanZ"/>
    <property type="match status" value="1"/>
</dbReference>